<reference evidence="8 9" key="1">
    <citation type="journal article" date="2016" name="Nat. Commun.">
        <title>Ectomycorrhizal ecology is imprinted in the genome of the dominant symbiotic fungus Cenococcum geophilum.</title>
        <authorList>
            <consortium name="DOE Joint Genome Institute"/>
            <person name="Peter M."/>
            <person name="Kohler A."/>
            <person name="Ohm R.A."/>
            <person name="Kuo A."/>
            <person name="Krutzmann J."/>
            <person name="Morin E."/>
            <person name="Arend M."/>
            <person name="Barry K.W."/>
            <person name="Binder M."/>
            <person name="Choi C."/>
            <person name="Clum A."/>
            <person name="Copeland A."/>
            <person name="Grisel N."/>
            <person name="Haridas S."/>
            <person name="Kipfer T."/>
            <person name="LaButti K."/>
            <person name="Lindquist E."/>
            <person name="Lipzen A."/>
            <person name="Maire R."/>
            <person name="Meier B."/>
            <person name="Mihaltcheva S."/>
            <person name="Molinier V."/>
            <person name="Murat C."/>
            <person name="Poggeler S."/>
            <person name="Quandt C.A."/>
            <person name="Sperisen C."/>
            <person name="Tritt A."/>
            <person name="Tisserant E."/>
            <person name="Crous P.W."/>
            <person name="Henrissat B."/>
            <person name="Nehls U."/>
            <person name="Egli S."/>
            <person name="Spatafora J.W."/>
            <person name="Grigoriev I.V."/>
            <person name="Martin F.M."/>
        </authorList>
    </citation>
    <scope>NUCLEOTIDE SEQUENCE [LARGE SCALE GENOMIC DNA]</scope>
    <source>
        <strain evidence="8 9">CBS 459.81</strain>
    </source>
</reference>
<feature type="non-terminal residue" evidence="8">
    <location>
        <position position="279"/>
    </location>
</feature>
<dbReference type="PANTHER" id="PTHR33048">
    <property type="entry name" value="PTH11-LIKE INTEGRAL MEMBRANE PROTEIN (AFU_ORTHOLOGUE AFUA_5G11245)"/>
    <property type="match status" value="1"/>
</dbReference>
<proteinExistence type="inferred from homology"/>
<feature type="transmembrane region" description="Helical" evidence="6">
    <location>
        <begin position="168"/>
        <end position="192"/>
    </location>
</feature>
<dbReference type="AlphaFoldDB" id="A0A8E2E4M8"/>
<feature type="transmembrane region" description="Helical" evidence="6">
    <location>
        <begin position="242"/>
        <end position="265"/>
    </location>
</feature>
<dbReference type="GO" id="GO:0016020">
    <property type="term" value="C:membrane"/>
    <property type="evidence" value="ECO:0007669"/>
    <property type="project" value="UniProtKB-SubCell"/>
</dbReference>
<evidence type="ECO:0000313" key="8">
    <source>
        <dbReference type="EMBL" id="OCK77317.1"/>
    </source>
</evidence>
<organism evidence="8 9">
    <name type="scientific">Lepidopterella palustris CBS 459.81</name>
    <dbReference type="NCBI Taxonomy" id="1314670"/>
    <lineage>
        <taxon>Eukaryota</taxon>
        <taxon>Fungi</taxon>
        <taxon>Dikarya</taxon>
        <taxon>Ascomycota</taxon>
        <taxon>Pezizomycotina</taxon>
        <taxon>Dothideomycetes</taxon>
        <taxon>Pleosporomycetidae</taxon>
        <taxon>Mytilinidiales</taxon>
        <taxon>Argynnaceae</taxon>
        <taxon>Lepidopterella</taxon>
    </lineage>
</organism>
<feature type="transmembrane region" description="Helical" evidence="6">
    <location>
        <begin position="112"/>
        <end position="134"/>
    </location>
</feature>
<evidence type="ECO:0000256" key="3">
    <source>
        <dbReference type="ARBA" id="ARBA00022989"/>
    </source>
</evidence>
<evidence type="ECO:0000256" key="2">
    <source>
        <dbReference type="ARBA" id="ARBA00022692"/>
    </source>
</evidence>
<sequence length="279" mass="30929">RGPQVVAVMATLLVLSWITILLRCYVRTQISKSFGLDDWLAVAALAFFTAYGAFIFDATHWGSGRHTSSLSPHQYSMTMRSFFMLEITFLVLTATIKFSVSALLLRLAIKRLHIWIIYAVCMVVFVFSIAAIFVDTFMCHPTTYFWTRFDEPKPTSGSCQSASTVANISYFTIVISFITDVTLAVLPGFIIWESRLSPRDKVSVIAILALASLAGISALIRIPYNKSILNGNDVTYVTADLNIWACVEPGLGIIASSVATLRPLFRNFFSRSKLFGSST</sequence>
<dbReference type="InterPro" id="IPR052337">
    <property type="entry name" value="SAT4-like"/>
</dbReference>
<feature type="transmembrane region" description="Helical" evidence="6">
    <location>
        <begin position="38"/>
        <end position="62"/>
    </location>
</feature>
<dbReference type="Proteomes" id="UP000250266">
    <property type="component" value="Unassembled WGS sequence"/>
</dbReference>
<evidence type="ECO:0000313" key="9">
    <source>
        <dbReference type="Proteomes" id="UP000250266"/>
    </source>
</evidence>
<feature type="transmembrane region" description="Helical" evidence="6">
    <location>
        <begin position="204"/>
        <end position="222"/>
    </location>
</feature>
<feature type="transmembrane region" description="Helical" evidence="6">
    <location>
        <begin position="6"/>
        <end position="26"/>
    </location>
</feature>
<gene>
    <name evidence="8" type="ORF">K432DRAFT_249536</name>
</gene>
<evidence type="ECO:0000256" key="1">
    <source>
        <dbReference type="ARBA" id="ARBA00004141"/>
    </source>
</evidence>
<evidence type="ECO:0000259" key="7">
    <source>
        <dbReference type="Pfam" id="PF20684"/>
    </source>
</evidence>
<keyword evidence="2 6" id="KW-0812">Transmembrane</keyword>
<evidence type="ECO:0000256" key="6">
    <source>
        <dbReference type="SAM" id="Phobius"/>
    </source>
</evidence>
<keyword evidence="4 6" id="KW-0472">Membrane</keyword>
<keyword evidence="3 6" id="KW-1133">Transmembrane helix</keyword>
<protein>
    <recommendedName>
        <fullName evidence="7">Rhodopsin domain-containing protein</fullName>
    </recommendedName>
</protein>
<dbReference type="OrthoDB" id="3936451at2759"/>
<evidence type="ECO:0000256" key="4">
    <source>
        <dbReference type="ARBA" id="ARBA00023136"/>
    </source>
</evidence>
<comment type="subcellular location">
    <subcellularLocation>
        <location evidence="1">Membrane</location>
        <topology evidence="1">Multi-pass membrane protein</topology>
    </subcellularLocation>
</comment>
<accession>A0A8E2E4M8</accession>
<evidence type="ECO:0000256" key="5">
    <source>
        <dbReference type="ARBA" id="ARBA00038359"/>
    </source>
</evidence>
<dbReference type="PANTHER" id="PTHR33048:SF96">
    <property type="entry name" value="INTEGRAL MEMBRANE PROTEIN"/>
    <property type="match status" value="1"/>
</dbReference>
<name>A0A8E2E4M8_9PEZI</name>
<feature type="non-terminal residue" evidence="8">
    <location>
        <position position="1"/>
    </location>
</feature>
<comment type="similarity">
    <text evidence="5">Belongs to the SAT4 family.</text>
</comment>
<feature type="domain" description="Rhodopsin" evidence="7">
    <location>
        <begin position="22"/>
        <end position="266"/>
    </location>
</feature>
<dbReference type="InterPro" id="IPR049326">
    <property type="entry name" value="Rhodopsin_dom_fungi"/>
</dbReference>
<keyword evidence="9" id="KW-1185">Reference proteome</keyword>
<dbReference type="EMBL" id="KV745137">
    <property type="protein sequence ID" value="OCK77317.1"/>
    <property type="molecule type" value="Genomic_DNA"/>
</dbReference>
<dbReference type="Pfam" id="PF20684">
    <property type="entry name" value="Fung_rhodopsin"/>
    <property type="match status" value="1"/>
</dbReference>
<feature type="transmembrane region" description="Helical" evidence="6">
    <location>
        <begin position="82"/>
        <end position="105"/>
    </location>
</feature>